<proteinExistence type="predicted"/>
<dbReference type="HOGENOM" id="CLU_091970_1_1_0"/>
<protein>
    <recommendedName>
        <fullName evidence="4">Cold-shock DNA-binding domain protein</fullName>
    </recommendedName>
</protein>
<dbReference type="EMBL" id="CP002546">
    <property type="protein sequence ID" value="ADY60417.1"/>
    <property type="molecule type" value="Genomic_DNA"/>
</dbReference>
<evidence type="ECO:0000313" key="3">
    <source>
        <dbReference type="Proteomes" id="UP000006860"/>
    </source>
</evidence>
<feature type="transmembrane region" description="Helical" evidence="1">
    <location>
        <begin position="7"/>
        <end position="26"/>
    </location>
</feature>
<dbReference type="OrthoDB" id="1698854at2"/>
<dbReference type="AlphaFoldDB" id="F0STF5"/>
<evidence type="ECO:0008006" key="4">
    <source>
        <dbReference type="Google" id="ProtNLM"/>
    </source>
</evidence>
<sequence>MNWMYHISVTWLVAALSLLLGYWTNWIPYWQAGAYAILILVSSLLAFLLNGYDKMQARRSGRRVPERWLHIMEFVGGWPGAFFGQQLFRHKTFKPSYRRIFCLMVLSHVILVGFALFFSIDTSSPPSESTPAE</sequence>
<accession>F0STF5</accession>
<keyword evidence="3" id="KW-1185">Reference proteome</keyword>
<feature type="transmembrane region" description="Helical" evidence="1">
    <location>
        <begin position="100"/>
        <end position="120"/>
    </location>
</feature>
<organism evidence="2 3">
    <name type="scientific">Rubinisphaera brasiliensis (strain ATCC 49424 / DSM 5305 / JCM 21570 / IAM 15109 / NBRC 103401 / IFAM 1448)</name>
    <name type="common">Planctomyces brasiliensis</name>
    <dbReference type="NCBI Taxonomy" id="756272"/>
    <lineage>
        <taxon>Bacteria</taxon>
        <taxon>Pseudomonadati</taxon>
        <taxon>Planctomycetota</taxon>
        <taxon>Planctomycetia</taxon>
        <taxon>Planctomycetales</taxon>
        <taxon>Planctomycetaceae</taxon>
        <taxon>Rubinisphaera</taxon>
    </lineage>
</organism>
<dbReference type="Pfam" id="PF06961">
    <property type="entry name" value="DUF1294"/>
    <property type="match status" value="1"/>
</dbReference>
<name>F0STF5_RUBBR</name>
<evidence type="ECO:0000256" key="1">
    <source>
        <dbReference type="SAM" id="Phobius"/>
    </source>
</evidence>
<gene>
    <name evidence="2" type="ordered locus">Plabr_2818</name>
</gene>
<dbReference type="KEGG" id="pbs:Plabr_2818"/>
<reference evidence="3" key="1">
    <citation type="submission" date="2011-02" db="EMBL/GenBank/DDBJ databases">
        <title>The complete genome of Planctomyces brasiliensis DSM 5305.</title>
        <authorList>
            <person name="Lucas S."/>
            <person name="Copeland A."/>
            <person name="Lapidus A."/>
            <person name="Bruce D."/>
            <person name="Goodwin L."/>
            <person name="Pitluck S."/>
            <person name="Kyrpides N."/>
            <person name="Mavromatis K."/>
            <person name="Pagani I."/>
            <person name="Ivanova N."/>
            <person name="Ovchinnikova G."/>
            <person name="Lu M."/>
            <person name="Detter J.C."/>
            <person name="Han C."/>
            <person name="Land M."/>
            <person name="Hauser L."/>
            <person name="Markowitz V."/>
            <person name="Cheng J.-F."/>
            <person name="Hugenholtz P."/>
            <person name="Woyke T."/>
            <person name="Wu D."/>
            <person name="Tindall B."/>
            <person name="Pomrenke H.G."/>
            <person name="Brambilla E."/>
            <person name="Klenk H.-P."/>
            <person name="Eisen J.A."/>
        </authorList>
    </citation>
    <scope>NUCLEOTIDE SEQUENCE [LARGE SCALE GENOMIC DNA]</scope>
    <source>
        <strain evidence="3">ATCC 49424 / DSM 5305 / JCM 21570 / NBRC 103401 / IFAM 1448</strain>
    </source>
</reference>
<dbReference type="InterPro" id="IPR010718">
    <property type="entry name" value="DUF1294"/>
</dbReference>
<dbReference type="Proteomes" id="UP000006860">
    <property type="component" value="Chromosome"/>
</dbReference>
<evidence type="ECO:0000313" key="2">
    <source>
        <dbReference type="EMBL" id="ADY60417.1"/>
    </source>
</evidence>
<dbReference type="STRING" id="756272.Plabr_2818"/>
<keyword evidence="1" id="KW-0472">Membrane</keyword>
<keyword evidence="1" id="KW-1133">Transmembrane helix</keyword>
<feature type="transmembrane region" description="Helical" evidence="1">
    <location>
        <begin position="32"/>
        <end position="52"/>
    </location>
</feature>
<keyword evidence="1" id="KW-0812">Transmembrane</keyword>
<dbReference type="eggNOG" id="COG3326">
    <property type="taxonomic scope" value="Bacteria"/>
</dbReference>